<keyword evidence="8" id="KW-0539">Nucleus</keyword>
<dbReference type="InterPro" id="IPR036236">
    <property type="entry name" value="Znf_C2H2_sf"/>
</dbReference>
<feature type="compositionally biased region" description="Low complexity" evidence="10">
    <location>
        <begin position="21"/>
        <end position="32"/>
    </location>
</feature>
<dbReference type="EMBL" id="JAUIZM010000003">
    <property type="protein sequence ID" value="KAK1394391.1"/>
    <property type="molecule type" value="Genomic_DNA"/>
</dbReference>
<accession>A0AAD8J123</accession>
<dbReference type="PROSITE" id="PS50157">
    <property type="entry name" value="ZINC_FINGER_C2H2_2"/>
    <property type="match status" value="1"/>
</dbReference>
<feature type="domain" description="C2H2-type" evidence="11">
    <location>
        <begin position="93"/>
        <end position="120"/>
    </location>
</feature>
<evidence type="ECO:0000313" key="12">
    <source>
        <dbReference type="EMBL" id="KAK1394391.1"/>
    </source>
</evidence>
<evidence type="ECO:0000256" key="2">
    <source>
        <dbReference type="ARBA" id="ARBA00022723"/>
    </source>
</evidence>
<evidence type="ECO:0000313" key="13">
    <source>
        <dbReference type="Proteomes" id="UP001237642"/>
    </source>
</evidence>
<dbReference type="InterPro" id="IPR013087">
    <property type="entry name" value="Znf_C2H2_type"/>
</dbReference>
<name>A0AAD8J123_9APIA</name>
<keyword evidence="7" id="KW-0804">Transcription</keyword>
<protein>
    <submittedName>
        <fullName evidence="12">Zinc finger protein ZAT12-like</fullName>
    </submittedName>
</protein>
<feature type="region of interest" description="Disordered" evidence="10">
    <location>
        <begin position="111"/>
        <end position="134"/>
    </location>
</feature>
<comment type="subcellular location">
    <subcellularLocation>
        <location evidence="1">Nucleus</location>
    </subcellularLocation>
</comment>
<evidence type="ECO:0000256" key="7">
    <source>
        <dbReference type="ARBA" id="ARBA00023163"/>
    </source>
</evidence>
<reference evidence="12" key="1">
    <citation type="submission" date="2023-02" db="EMBL/GenBank/DDBJ databases">
        <title>Genome of toxic invasive species Heracleum sosnowskyi carries increased number of genes despite the absence of recent whole-genome duplications.</title>
        <authorList>
            <person name="Schelkunov M."/>
            <person name="Shtratnikova V."/>
            <person name="Makarenko M."/>
            <person name="Klepikova A."/>
            <person name="Omelchenko D."/>
            <person name="Novikova G."/>
            <person name="Obukhova E."/>
            <person name="Bogdanov V."/>
            <person name="Penin A."/>
            <person name="Logacheva M."/>
        </authorList>
    </citation>
    <scope>NUCLEOTIDE SEQUENCE</scope>
    <source>
        <strain evidence="12">Hsosn_3</strain>
        <tissue evidence="12">Leaf</tissue>
    </source>
</reference>
<comment type="caution">
    <text evidence="12">The sequence shown here is derived from an EMBL/GenBank/DDBJ whole genome shotgun (WGS) entry which is preliminary data.</text>
</comment>
<feature type="compositionally biased region" description="Polar residues" evidence="10">
    <location>
        <begin position="119"/>
        <end position="133"/>
    </location>
</feature>
<evidence type="ECO:0000256" key="5">
    <source>
        <dbReference type="ARBA" id="ARBA00022833"/>
    </source>
</evidence>
<dbReference type="Proteomes" id="UP001237642">
    <property type="component" value="Unassembled WGS sequence"/>
</dbReference>
<dbReference type="PANTHER" id="PTHR26374:SF466">
    <property type="entry name" value="OS09G0122000 PROTEIN"/>
    <property type="match status" value="1"/>
</dbReference>
<evidence type="ECO:0000256" key="6">
    <source>
        <dbReference type="ARBA" id="ARBA00023015"/>
    </source>
</evidence>
<evidence type="ECO:0000256" key="8">
    <source>
        <dbReference type="ARBA" id="ARBA00023242"/>
    </source>
</evidence>
<dbReference type="Pfam" id="PF13912">
    <property type="entry name" value="zf-C2H2_6"/>
    <property type="match status" value="1"/>
</dbReference>
<organism evidence="12 13">
    <name type="scientific">Heracleum sosnowskyi</name>
    <dbReference type="NCBI Taxonomy" id="360622"/>
    <lineage>
        <taxon>Eukaryota</taxon>
        <taxon>Viridiplantae</taxon>
        <taxon>Streptophyta</taxon>
        <taxon>Embryophyta</taxon>
        <taxon>Tracheophyta</taxon>
        <taxon>Spermatophyta</taxon>
        <taxon>Magnoliopsida</taxon>
        <taxon>eudicotyledons</taxon>
        <taxon>Gunneridae</taxon>
        <taxon>Pentapetalae</taxon>
        <taxon>asterids</taxon>
        <taxon>campanulids</taxon>
        <taxon>Apiales</taxon>
        <taxon>Apiaceae</taxon>
        <taxon>Apioideae</taxon>
        <taxon>apioid superclade</taxon>
        <taxon>Tordylieae</taxon>
        <taxon>Tordyliinae</taxon>
        <taxon>Heracleum</taxon>
    </lineage>
</organism>
<proteinExistence type="predicted"/>
<dbReference type="PROSITE" id="PS00028">
    <property type="entry name" value="ZINC_FINGER_C2H2_1"/>
    <property type="match status" value="1"/>
</dbReference>
<keyword evidence="3" id="KW-0677">Repeat</keyword>
<evidence type="ECO:0000256" key="3">
    <source>
        <dbReference type="ARBA" id="ARBA00022737"/>
    </source>
</evidence>
<dbReference type="SUPFAM" id="SSF57667">
    <property type="entry name" value="beta-beta-alpha zinc fingers"/>
    <property type="match status" value="1"/>
</dbReference>
<keyword evidence="2" id="KW-0479">Metal-binding</keyword>
<feature type="region of interest" description="Disordered" evidence="10">
    <location>
        <begin position="1"/>
        <end position="38"/>
    </location>
</feature>
<keyword evidence="6" id="KW-0805">Transcription regulation</keyword>
<evidence type="ECO:0000256" key="9">
    <source>
        <dbReference type="PROSITE-ProRule" id="PRU00042"/>
    </source>
</evidence>
<evidence type="ECO:0000256" key="1">
    <source>
        <dbReference type="ARBA" id="ARBA00004123"/>
    </source>
</evidence>
<dbReference type="GO" id="GO:0005634">
    <property type="term" value="C:nucleus"/>
    <property type="evidence" value="ECO:0007669"/>
    <property type="project" value="UniProtKB-SubCell"/>
</dbReference>
<gene>
    <name evidence="12" type="ORF">POM88_013447</name>
</gene>
<keyword evidence="13" id="KW-1185">Reference proteome</keyword>
<sequence length="176" mass="19489">MWRLIIQNKSCEEKRSKRSRAATSASTTGGSSVSNSEEDQDMANCLIMLAQSGHRASHKKQKSDHQNQVHISNHLQDDGSQLVTLRNPNPKIHECSICGLEFASGQALGGHMRRHRSNSDSTTSINTPTNTVYSDDKTKNVLQLDLNLPAPEERHLDSKFHLLCSSPMPALVGCHY</sequence>
<dbReference type="AlphaFoldDB" id="A0AAD8J123"/>
<evidence type="ECO:0000256" key="4">
    <source>
        <dbReference type="ARBA" id="ARBA00022771"/>
    </source>
</evidence>
<dbReference type="GO" id="GO:0008270">
    <property type="term" value="F:zinc ion binding"/>
    <property type="evidence" value="ECO:0007669"/>
    <property type="project" value="UniProtKB-KW"/>
</dbReference>
<keyword evidence="4 9" id="KW-0863">Zinc-finger</keyword>
<keyword evidence="5" id="KW-0862">Zinc</keyword>
<dbReference type="PANTHER" id="PTHR26374">
    <property type="entry name" value="ZINC FINGER PROTEIN ZAT5"/>
    <property type="match status" value="1"/>
</dbReference>
<dbReference type="Gene3D" id="3.30.160.60">
    <property type="entry name" value="Classic Zinc Finger"/>
    <property type="match status" value="1"/>
</dbReference>
<reference evidence="12" key="2">
    <citation type="submission" date="2023-05" db="EMBL/GenBank/DDBJ databases">
        <authorList>
            <person name="Schelkunov M.I."/>
        </authorList>
    </citation>
    <scope>NUCLEOTIDE SEQUENCE</scope>
    <source>
        <strain evidence="12">Hsosn_3</strain>
        <tissue evidence="12">Leaf</tissue>
    </source>
</reference>
<evidence type="ECO:0000259" key="11">
    <source>
        <dbReference type="PROSITE" id="PS50157"/>
    </source>
</evidence>
<evidence type="ECO:0000256" key="10">
    <source>
        <dbReference type="SAM" id="MobiDB-lite"/>
    </source>
</evidence>